<accession>A0A0B5EZ04</accession>
<protein>
    <submittedName>
        <fullName evidence="2">Putative integral membrane protein</fullName>
    </submittedName>
</protein>
<keyword evidence="1" id="KW-0472">Membrane</keyword>
<organism evidence="2 3">
    <name type="scientific">Streptomyces albus (strain ATCC 21838 / DSM 41398 / FERM P-419 / JCM 4703 / NBRC 107858)</name>
    <dbReference type="NCBI Taxonomy" id="1081613"/>
    <lineage>
        <taxon>Bacteria</taxon>
        <taxon>Bacillati</taxon>
        <taxon>Actinomycetota</taxon>
        <taxon>Actinomycetes</taxon>
        <taxon>Kitasatosporales</taxon>
        <taxon>Streptomycetaceae</taxon>
        <taxon>Streptomyces</taxon>
    </lineage>
</organism>
<reference evidence="2 3" key="1">
    <citation type="submission" date="2015-01" db="EMBL/GenBank/DDBJ databases">
        <title>Enhanced salinomycin production by adjusting the supply of polyketide extender units in Streptomyce albus DSM 41398.</title>
        <authorList>
            <person name="Lu C."/>
        </authorList>
    </citation>
    <scope>NUCLEOTIDE SEQUENCE [LARGE SCALE GENOMIC DNA]</scope>
    <source>
        <strain evidence="3">ATCC 21838 / DSM 41398 / FERM P-419 / JCM 4703 / NBRC 107858</strain>
    </source>
</reference>
<keyword evidence="1" id="KW-0812">Transmembrane</keyword>
<feature type="transmembrane region" description="Helical" evidence="1">
    <location>
        <begin position="243"/>
        <end position="263"/>
    </location>
</feature>
<dbReference type="AlphaFoldDB" id="A0A0B5EZ04"/>
<dbReference type="Proteomes" id="UP000031523">
    <property type="component" value="Chromosome"/>
</dbReference>
<evidence type="ECO:0000313" key="2">
    <source>
        <dbReference type="EMBL" id="AJE87029.1"/>
    </source>
</evidence>
<feature type="transmembrane region" description="Helical" evidence="1">
    <location>
        <begin position="24"/>
        <end position="47"/>
    </location>
</feature>
<dbReference type="KEGG" id="sals:SLNWT_6653"/>
<proteinExistence type="predicted"/>
<dbReference type="EMBL" id="CP010519">
    <property type="protein sequence ID" value="AJE87029.1"/>
    <property type="molecule type" value="Genomic_DNA"/>
</dbReference>
<feature type="transmembrane region" description="Helical" evidence="1">
    <location>
        <begin position="185"/>
        <end position="203"/>
    </location>
</feature>
<keyword evidence="3" id="KW-1185">Reference proteome</keyword>
<evidence type="ECO:0000313" key="3">
    <source>
        <dbReference type="Proteomes" id="UP000031523"/>
    </source>
</evidence>
<keyword evidence="1" id="KW-1133">Transmembrane helix</keyword>
<sequence length="346" mass="34128">MSATRPEGATAAPPGAAPPPARRLLGVVLLIPLIVTLALWAFAWPAARTAPREVPLGVAGPAGAVASLEKRLGSQEGAFEIHRYTDEAAARTAIEDREVYGAMVATPEGGKLLTATAAGPVVAQLLTEAARAQAPDGEPVVEDVVAASEEDPRQSGLNAIVLPLAMAGVASGAVVTLLGIRGVRAVAVLLGASALVGLVATGLTDNWLGILRGDWWAEAGVLGLATLAVGGAVAGIASLLGRAGIGVGALLVIFLGNPFSGVATSPELLPEPVGRIGQLLPPGAEGSLLRSVGFFDGAAASGPLLTLGVWALLGLSAVLVGAGLRRGGSGSAPPGPSATGEPHPAA</sequence>
<feature type="transmembrane region" description="Helical" evidence="1">
    <location>
        <begin position="304"/>
        <end position="324"/>
    </location>
</feature>
<feature type="transmembrane region" description="Helical" evidence="1">
    <location>
        <begin position="215"/>
        <end position="236"/>
    </location>
</feature>
<evidence type="ECO:0000256" key="1">
    <source>
        <dbReference type="SAM" id="Phobius"/>
    </source>
</evidence>
<name>A0A0B5EZ04_STRA4</name>
<feature type="transmembrane region" description="Helical" evidence="1">
    <location>
        <begin position="159"/>
        <end position="178"/>
    </location>
</feature>
<gene>
    <name evidence="2" type="ORF">SLNWT_6653</name>
</gene>